<gene>
    <name evidence="1" type="ORF">K4G66_13180</name>
</gene>
<reference evidence="1" key="1">
    <citation type="journal article" date="2023" name="Comput. Struct. Biotechnol. J.">
        <title>Discovery of a novel marine Bacteroidetes with a rich repertoire of carbohydrate-active enzymes.</title>
        <authorList>
            <person name="Chen B."/>
            <person name="Liu G."/>
            <person name="Chen Q."/>
            <person name="Wang H."/>
            <person name="Liu L."/>
            <person name="Tang K."/>
        </authorList>
    </citation>
    <scope>NUCLEOTIDE SEQUENCE</scope>
    <source>
        <strain evidence="1">TK19036</strain>
    </source>
</reference>
<dbReference type="EMBL" id="CP120682">
    <property type="protein sequence ID" value="WKN39645.1"/>
    <property type="molecule type" value="Genomic_DNA"/>
</dbReference>
<accession>A0AA49GUA1</accession>
<proteinExistence type="predicted"/>
<evidence type="ECO:0000313" key="1">
    <source>
        <dbReference type="EMBL" id="WKN39645.1"/>
    </source>
</evidence>
<dbReference type="AlphaFoldDB" id="A0AA49GUA1"/>
<reference evidence="1" key="2">
    <citation type="journal article" date="2024" name="Antonie Van Leeuwenhoek">
        <title>Roseihalotalea indica gen. nov., sp. nov., a halophilic Bacteroidetes from mesopelagic Southwest Indian Ocean with higher carbohydrate metabolic potential.</title>
        <authorList>
            <person name="Chen B."/>
            <person name="Zhang M."/>
            <person name="Lin D."/>
            <person name="Ye J."/>
            <person name="Tang K."/>
        </authorList>
    </citation>
    <scope>NUCLEOTIDE SEQUENCE</scope>
    <source>
        <strain evidence="1">TK19036</strain>
    </source>
</reference>
<sequence length="138" mass="16169">MTCYKNQYVTVEIDSELQALVQTWHGFAKGESYRQAWDESLKIAREHRLTHWLINQSELKGVNYEDWQWVNDNWKPRFEQEITENFTAIVLANNIFDEMAGRITSRKVNGQAQKSATGYFADKKRAEAWLKSLAQPVI</sequence>
<organism evidence="1">
    <name type="scientific">Roseihalotalea indica</name>
    <dbReference type="NCBI Taxonomy" id="2867963"/>
    <lineage>
        <taxon>Bacteria</taxon>
        <taxon>Pseudomonadati</taxon>
        <taxon>Bacteroidota</taxon>
        <taxon>Cytophagia</taxon>
        <taxon>Cytophagales</taxon>
        <taxon>Catalimonadaceae</taxon>
        <taxon>Roseihalotalea</taxon>
    </lineage>
</organism>
<evidence type="ECO:0008006" key="2">
    <source>
        <dbReference type="Google" id="ProtNLM"/>
    </source>
</evidence>
<protein>
    <recommendedName>
        <fullName evidence="2">STAS/SEC14 domain-containing protein</fullName>
    </recommendedName>
</protein>
<name>A0AA49GUA1_9BACT</name>